<feature type="region of interest" description="Disordered" evidence="1">
    <location>
        <begin position="1"/>
        <end position="70"/>
    </location>
</feature>
<dbReference type="Proteomes" id="UP000076852">
    <property type="component" value="Chromosome 1"/>
</dbReference>
<keyword evidence="3" id="KW-1185">Reference proteome</keyword>
<dbReference type="STRING" id="1804984.AYM40_09205"/>
<feature type="compositionally biased region" description="Polar residues" evidence="1">
    <location>
        <begin position="55"/>
        <end position="70"/>
    </location>
</feature>
<name>A0A160FJM4_9BURK</name>
<accession>A0A160FJM4</accession>
<dbReference type="AlphaFoldDB" id="A0A160FJM4"/>
<feature type="compositionally biased region" description="Basic residues" evidence="1">
    <location>
        <begin position="26"/>
        <end position="41"/>
    </location>
</feature>
<reference evidence="2 3" key="1">
    <citation type="journal article" date="2016" name="Gene">
        <title>PacBio SMRT assembly of a complex multi-replicon genome reveals chlorocatechol degradative operon in a region of genome plasticity.</title>
        <authorList>
            <person name="Ricker N."/>
            <person name="Shen S.Y."/>
            <person name="Goordial J."/>
            <person name="Jin S."/>
            <person name="Fulthorpe R.R."/>
        </authorList>
    </citation>
    <scope>NUCLEOTIDE SEQUENCE [LARGE SCALE GENOMIC DNA]</scope>
    <source>
        <strain evidence="2 3">OLGA172</strain>
    </source>
</reference>
<sequence>MRAIASAARPRLVRGTGLAAPDAAVKKRLAERRRANRRKVKQQSQEPANDGECNPINQGANEESTCQLVQ</sequence>
<evidence type="ECO:0000256" key="1">
    <source>
        <dbReference type="SAM" id="MobiDB-lite"/>
    </source>
</evidence>
<protein>
    <submittedName>
        <fullName evidence="2">Uncharacterized protein</fullName>
    </submittedName>
</protein>
<dbReference type="EMBL" id="CP014578">
    <property type="protein sequence ID" value="ANB72521.1"/>
    <property type="molecule type" value="Genomic_DNA"/>
</dbReference>
<organism evidence="2 3">
    <name type="scientific">Paraburkholderia phytofirmans OLGA172</name>
    <dbReference type="NCBI Taxonomy" id="1417228"/>
    <lineage>
        <taxon>Bacteria</taxon>
        <taxon>Pseudomonadati</taxon>
        <taxon>Pseudomonadota</taxon>
        <taxon>Betaproteobacteria</taxon>
        <taxon>Burkholderiales</taxon>
        <taxon>Burkholderiaceae</taxon>
        <taxon>Paraburkholderia</taxon>
    </lineage>
</organism>
<evidence type="ECO:0000313" key="3">
    <source>
        <dbReference type="Proteomes" id="UP000076852"/>
    </source>
</evidence>
<gene>
    <name evidence="2" type="ORF">AYM40_09205</name>
</gene>
<evidence type="ECO:0000313" key="2">
    <source>
        <dbReference type="EMBL" id="ANB72521.1"/>
    </source>
</evidence>
<proteinExistence type="predicted"/>
<dbReference type="KEGG" id="buz:AYM40_09205"/>